<evidence type="ECO:0000313" key="1">
    <source>
        <dbReference type="EMBL" id="MBA0673552.1"/>
    </source>
</evidence>
<gene>
    <name evidence="1" type="ORF">Goklo_025018</name>
</gene>
<dbReference type="AlphaFoldDB" id="A0A7J8WF59"/>
<evidence type="ECO:0000313" key="2">
    <source>
        <dbReference type="Proteomes" id="UP000593573"/>
    </source>
</evidence>
<feature type="non-terminal residue" evidence="1">
    <location>
        <position position="31"/>
    </location>
</feature>
<dbReference type="Proteomes" id="UP000593573">
    <property type="component" value="Unassembled WGS sequence"/>
</dbReference>
<accession>A0A7J8WF59</accession>
<name>A0A7J8WF59_9ROSI</name>
<protein>
    <submittedName>
        <fullName evidence="1">Uncharacterized protein</fullName>
    </submittedName>
</protein>
<sequence length="31" mass="3682">MHVREQVREEKVSYRVFSDSYSPLEELVATP</sequence>
<proteinExistence type="predicted"/>
<comment type="caution">
    <text evidence="1">The sequence shown here is derived from an EMBL/GenBank/DDBJ whole genome shotgun (WGS) entry which is preliminary data.</text>
</comment>
<dbReference type="EMBL" id="JABFAB010247679">
    <property type="protein sequence ID" value="MBA0673552.1"/>
    <property type="molecule type" value="Genomic_DNA"/>
</dbReference>
<dbReference type="OrthoDB" id="1001079at2759"/>
<keyword evidence="2" id="KW-1185">Reference proteome</keyword>
<reference evidence="1 2" key="1">
    <citation type="journal article" date="2019" name="Genome Biol. Evol.">
        <title>Insights into the evolution of the New World diploid cottons (Gossypium, subgenus Houzingenia) based on genome sequencing.</title>
        <authorList>
            <person name="Grover C.E."/>
            <person name="Arick M.A. 2nd"/>
            <person name="Thrash A."/>
            <person name="Conover J.L."/>
            <person name="Sanders W.S."/>
            <person name="Peterson D.G."/>
            <person name="Frelichowski J.E."/>
            <person name="Scheffler J.A."/>
            <person name="Scheffler B.E."/>
            <person name="Wendel J.F."/>
        </authorList>
    </citation>
    <scope>NUCLEOTIDE SEQUENCE [LARGE SCALE GENOMIC DNA]</scope>
    <source>
        <strain evidence="1">57</strain>
        <tissue evidence="1">Leaf</tissue>
    </source>
</reference>
<organism evidence="1 2">
    <name type="scientific">Gossypium klotzschianum</name>
    <dbReference type="NCBI Taxonomy" id="34286"/>
    <lineage>
        <taxon>Eukaryota</taxon>
        <taxon>Viridiplantae</taxon>
        <taxon>Streptophyta</taxon>
        <taxon>Embryophyta</taxon>
        <taxon>Tracheophyta</taxon>
        <taxon>Spermatophyta</taxon>
        <taxon>Magnoliopsida</taxon>
        <taxon>eudicotyledons</taxon>
        <taxon>Gunneridae</taxon>
        <taxon>Pentapetalae</taxon>
        <taxon>rosids</taxon>
        <taxon>malvids</taxon>
        <taxon>Malvales</taxon>
        <taxon>Malvaceae</taxon>
        <taxon>Malvoideae</taxon>
        <taxon>Gossypium</taxon>
    </lineage>
</organism>